<feature type="region of interest" description="Disordered" evidence="1">
    <location>
        <begin position="246"/>
        <end position="272"/>
    </location>
</feature>
<feature type="compositionally biased region" description="Low complexity" evidence="1">
    <location>
        <begin position="248"/>
        <end position="257"/>
    </location>
</feature>
<accession>A0A834VAG7</accession>
<feature type="compositionally biased region" description="Acidic residues" evidence="1">
    <location>
        <begin position="262"/>
        <end position="271"/>
    </location>
</feature>
<sequence>MFPNQRVSTIAILMATFGPLFLLNFLTKSSSFAASISSSSHSLQNPSRYDMINNYIIEDLIRLSTADENNRDAEFDPSNYHQQSSILLDSETDSDSDRQSPNDPINQEQDILQSNQALNDYLSLLRKILNNDRRKFSSNPSGSIATSDEFDYPQIRQTLIDNSQPESGWFEGPIIPKVSNFEDQIALEDLKNLDDVDVRNDFVMDNRQNYFDNNKLIKLTPNEVAFVDDLLKKYSTALKDQKLKDFNNDNNENIDVGNNGGGDDDEDGETEQNDRIFSRWLNKRRQKIVKHNATIRPSTSTIRPLIIEEKTIANQSSKSKSLKNFDQKQKDHITKLSIKKGQKEYPMLRPSTSESNRNKDGSEERNSNKQLVDQNDRWPSELEEDTLAEEESLKRLPKKNEKKNIQIERSRF</sequence>
<evidence type="ECO:0000313" key="4">
    <source>
        <dbReference type="Proteomes" id="UP000070412"/>
    </source>
</evidence>
<organism evidence="2">
    <name type="scientific">Sarcoptes scabiei</name>
    <name type="common">Itch mite</name>
    <name type="synonym">Acarus scabiei</name>
    <dbReference type="NCBI Taxonomy" id="52283"/>
    <lineage>
        <taxon>Eukaryota</taxon>
        <taxon>Metazoa</taxon>
        <taxon>Ecdysozoa</taxon>
        <taxon>Arthropoda</taxon>
        <taxon>Chelicerata</taxon>
        <taxon>Arachnida</taxon>
        <taxon>Acari</taxon>
        <taxon>Acariformes</taxon>
        <taxon>Sarcoptiformes</taxon>
        <taxon>Astigmata</taxon>
        <taxon>Psoroptidia</taxon>
        <taxon>Sarcoptoidea</taxon>
        <taxon>Sarcoptidae</taxon>
        <taxon>Sarcoptinae</taxon>
        <taxon>Sarcoptes</taxon>
    </lineage>
</organism>
<feature type="compositionally biased region" description="Acidic residues" evidence="1">
    <location>
        <begin position="381"/>
        <end position="390"/>
    </location>
</feature>
<evidence type="ECO:0000256" key="1">
    <source>
        <dbReference type="SAM" id="MobiDB-lite"/>
    </source>
</evidence>
<reference evidence="2" key="2">
    <citation type="submission" date="2020-01" db="EMBL/GenBank/DDBJ databases">
        <authorList>
            <person name="Korhonen P.K.K."/>
            <person name="Guangxu M.G."/>
            <person name="Wang T.W."/>
            <person name="Stroehlein A.J.S."/>
            <person name="Young N.D."/>
            <person name="Ang C.-S.A."/>
            <person name="Fernando D.W.F."/>
            <person name="Lu H.L."/>
            <person name="Taylor S.T."/>
            <person name="Ehtesham M.E.M."/>
            <person name="Najaraj S.H.N."/>
            <person name="Harsha G.H.G."/>
            <person name="Madugundu A.M."/>
            <person name="Renuse S.R."/>
            <person name="Holt D.H."/>
            <person name="Pandey A.P."/>
            <person name="Papenfuss A.P."/>
            <person name="Gasser R.B.G."/>
            <person name="Fischer K.F."/>
        </authorList>
    </citation>
    <scope>NUCLEOTIDE SEQUENCE</scope>
    <source>
        <strain evidence="2">SSS_KF_BRIS2020</strain>
    </source>
</reference>
<reference evidence="3" key="3">
    <citation type="submission" date="2022-06" db="UniProtKB">
        <authorList>
            <consortium name="EnsemblMetazoa"/>
        </authorList>
    </citation>
    <scope>IDENTIFICATION</scope>
</reference>
<dbReference type="EnsemblMetazoa" id="SSS_2596s_mrna">
    <property type="protein sequence ID" value="KAF7488039.1"/>
    <property type="gene ID" value="SSS_2596"/>
</dbReference>
<feature type="compositionally biased region" description="Basic and acidic residues" evidence="1">
    <location>
        <begin position="323"/>
        <end position="334"/>
    </location>
</feature>
<feature type="region of interest" description="Disordered" evidence="1">
    <location>
        <begin position="89"/>
        <end position="109"/>
    </location>
</feature>
<protein>
    <submittedName>
        <fullName evidence="2 3">Uncharacterized protein</fullName>
    </submittedName>
</protein>
<proteinExistence type="predicted"/>
<dbReference type="EMBL" id="WVUK01000066">
    <property type="protein sequence ID" value="KAF7488039.1"/>
    <property type="molecule type" value="Genomic_DNA"/>
</dbReference>
<feature type="compositionally biased region" description="Basic and acidic residues" evidence="1">
    <location>
        <begin position="391"/>
        <end position="412"/>
    </location>
</feature>
<feature type="compositionally biased region" description="Basic and acidic residues" evidence="1">
    <location>
        <begin position="356"/>
        <end position="367"/>
    </location>
</feature>
<evidence type="ECO:0000313" key="2">
    <source>
        <dbReference type="EMBL" id="KAF7488039.1"/>
    </source>
</evidence>
<dbReference type="AlphaFoldDB" id="A0A834VAG7"/>
<reference evidence="4" key="1">
    <citation type="journal article" date="2020" name="PLoS Negl. Trop. Dis.">
        <title>High-quality nuclear genome for Sarcoptes scabiei-A critical resource for a neglected parasite.</title>
        <authorList>
            <person name="Korhonen P.K."/>
            <person name="Gasser R.B."/>
            <person name="Ma G."/>
            <person name="Wang T."/>
            <person name="Stroehlein A.J."/>
            <person name="Young N.D."/>
            <person name="Ang C.S."/>
            <person name="Fernando D.D."/>
            <person name="Lu H.C."/>
            <person name="Taylor S."/>
            <person name="Reynolds S.L."/>
            <person name="Mofiz E."/>
            <person name="Najaraj S.H."/>
            <person name="Gowda H."/>
            <person name="Madugundu A."/>
            <person name="Renuse S."/>
            <person name="Holt D."/>
            <person name="Pandey A."/>
            <person name="Papenfuss A.T."/>
            <person name="Fischer K."/>
        </authorList>
    </citation>
    <scope>NUCLEOTIDE SEQUENCE [LARGE SCALE GENOMIC DNA]</scope>
</reference>
<keyword evidence="4" id="KW-1185">Reference proteome</keyword>
<gene>
    <name evidence="2" type="ORF">SSS_2596</name>
</gene>
<evidence type="ECO:0000313" key="3">
    <source>
        <dbReference type="EnsemblMetazoa" id="KAF7488039.1"/>
    </source>
</evidence>
<name>A0A834VAG7_SARSC</name>
<dbReference type="Proteomes" id="UP000070412">
    <property type="component" value="Unassembled WGS sequence"/>
</dbReference>
<feature type="region of interest" description="Disordered" evidence="1">
    <location>
        <begin position="316"/>
        <end position="412"/>
    </location>
</feature>